<evidence type="ECO:0000313" key="2">
    <source>
        <dbReference type="Proteomes" id="UP000677054"/>
    </source>
</evidence>
<dbReference type="EMBL" id="CAJPEV010000677">
    <property type="protein sequence ID" value="CAG0887539.1"/>
    <property type="molecule type" value="Genomic_DNA"/>
</dbReference>
<accession>A0A7R8X5Z2</accession>
<reference evidence="1" key="1">
    <citation type="submission" date="2020-11" db="EMBL/GenBank/DDBJ databases">
        <authorList>
            <person name="Tran Van P."/>
        </authorList>
    </citation>
    <scope>NUCLEOTIDE SEQUENCE</scope>
</reference>
<evidence type="ECO:0000313" key="1">
    <source>
        <dbReference type="EMBL" id="CAD7244648.1"/>
    </source>
</evidence>
<keyword evidence="2" id="KW-1185">Reference proteome</keyword>
<proteinExistence type="predicted"/>
<sequence length="221" mass="23593">MGVSSKVYISIADGNVPWGSSLNVSERQGCSSSNQHATDHLAPVLSCHMKSCLASAVAEVQLYFCPDKALHSISREGLRDLVALRVICWAWATSAASDPDVSSSSSSSASIPLSVSSASSAFLPSIRLLTSSTSPALKTLSRRASRELNFSGFASTTGKDMIVHAIPGFLCFDPKIATSGLVEFEGDLSINSQGEVVVEDLERWRRFSGDVFAFGRLRTQL</sequence>
<organism evidence="1">
    <name type="scientific">Darwinula stevensoni</name>
    <dbReference type="NCBI Taxonomy" id="69355"/>
    <lineage>
        <taxon>Eukaryota</taxon>
        <taxon>Metazoa</taxon>
        <taxon>Ecdysozoa</taxon>
        <taxon>Arthropoda</taxon>
        <taxon>Crustacea</taxon>
        <taxon>Oligostraca</taxon>
        <taxon>Ostracoda</taxon>
        <taxon>Podocopa</taxon>
        <taxon>Podocopida</taxon>
        <taxon>Darwinulocopina</taxon>
        <taxon>Darwinuloidea</taxon>
        <taxon>Darwinulidae</taxon>
        <taxon>Darwinula</taxon>
    </lineage>
</organism>
<protein>
    <submittedName>
        <fullName evidence="1">Uncharacterized protein</fullName>
    </submittedName>
</protein>
<dbReference type="AlphaFoldDB" id="A0A7R8X5Z2"/>
<name>A0A7R8X5Z2_9CRUS</name>
<dbReference type="EMBL" id="LR900194">
    <property type="protein sequence ID" value="CAD7244648.1"/>
    <property type="molecule type" value="Genomic_DNA"/>
</dbReference>
<gene>
    <name evidence="1" type="ORF">DSTB1V02_LOCUS4538</name>
</gene>
<dbReference type="Proteomes" id="UP000677054">
    <property type="component" value="Unassembled WGS sequence"/>
</dbReference>